<dbReference type="Proteomes" id="UP000291949">
    <property type="component" value="Unassembled WGS sequence"/>
</dbReference>
<feature type="domain" description="RNA-binding S4" evidence="2">
    <location>
        <begin position="1"/>
        <end position="25"/>
    </location>
</feature>
<dbReference type="EMBL" id="SCHC01000181">
    <property type="protein sequence ID" value="TBW74049.1"/>
    <property type="molecule type" value="Genomic_DNA"/>
</dbReference>
<proteinExistence type="predicted"/>
<evidence type="ECO:0000256" key="1">
    <source>
        <dbReference type="PROSITE-ProRule" id="PRU00182"/>
    </source>
</evidence>
<sequence>MRLDKFLANMGVGTRPEAKQLLKKGS</sequence>
<protein>
    <submittedName>
        <fullName evidence="3">16S rRNA pseudouridine(516) synthase</fullName>
    </submittedName>
</protein>
<evidence type="ECO:0000313" key="4">
    <source>
        <dbReference type="Proteomes" id="UP000291949"/>
    </source>
</evidence>
<name>A0A7Z7YST1_STACP</name>
<dbReference type="SUPFAM" id="SSF55174">
    <property type="entry name" value="Alpha-L RNA-binding motif"/>
    <property type="match status" value="1"/>
</dbReference>
<accession>A0A7Z7YST1</accession>
<dbReference type="AlphaFoldDB" id="A0A7Z7YST1"/>
<dbReference type="CDD" id="cd00165">
    <property type="entry name" value="S4"/>
    <property type="match status" value="1"/>
</dbReference>
<dbReference type="InterPro" id="IPR036986">
    <property type="entry name" value="S4_RNA-bd_sf"/>
</dbReference>
<dbReference type="PROSITE" id="PS50889">
    <property type="entry name" value="S4"/>
    <property type="match status" value="1"/>
</dbReference>
<feature type="non-terminal residue" evidence="3">
    <location>
        <position position="26"/>
    </location>
</feature>
<reference evidence="3 4" key="1">
    <citation type="journal article" date="2019" name="Sci. Transl. Med.">
        <title>Quorum sensing between bacterial species on the skin protects against epidermal injury in atopic dermatitis.</title>
        <authorList>
            <person name="Williams M.R."/>
        </authorList>
    </citation>
    <scope>NUCLEOTIDE SEQUENCE [LARGE SCALE GENOMIC DNA]</scope>
    <source>
        <strain evidence="3 4">H8</strain>
    </source>
</reference>
<evidence type="ECO:0000259" key="2">
    <source>
        <dbReference type="Pfam" id="PF01479"/>
    </source>
</evidence>
<gene>
    <name evidence="3" type="ORF">EQ811_13385</name>
</gene>
<dbReference type="Pfam" id="PF01479">
    <property type="entry name" value="S4"/>
    <property type="match status" value="1"/>
</dbReference>
<comment type="caution">
    <text evidence="3">The sequence shown here is derived from an EMBL/GenBank/DDBJ whole genome shotgun (WGS) entry which is preliminary data.</text>
</comment>
<dbReference type="Gene3D" id="3.10.290.10">
    <property type="entry name" value="RNA-binding S4 domain"/>
    <property type="match status" value="1"/>
</dbReference>
<organism evidence="3 4">
    <name type="scientific">Staphylococcus capitis</name>
    <dbReference type="NCBI Taxonomy" id="29388"/>
    <lineage>
        <taxon>Bacteria</taxon>
        <taxon>Bacillati</taxon>
        <taxon>Bacillota</taxon>
        <taxon>Bacilli</taxon>
        <taxon>Bacillales</taxon>
        <taxon>Staphylococcaceae</taxon>
        <taxon>Staphylococcus</taxon>
    </lineage>
</organism>
<keyword evidence="1" id="KW-0694">RNA-binding</keyword>
<dbReference type="InterPro" id="IPR002942">
    <property type="entry name" value="S4_RNA-bd"/>
</dbReference>
<dbReference type="RefSeq" id="WP_268866026.1">
    <property type="nucleotide sequence ID" value="NZ_SCHC01000181.1"/>
</dbReference>
<evidence type="ECO:0000313" key="3">
    <source>
        <dbReference type="EMBL" id="TBW74049.1"/>
    </source>
</evidence>
<dbReference type="GO" id="GO:0003723">
    <property type="term" value="F:RNA binding"/>
    <property type="evidence" value="ECO:0007669"/>
    <property type="project" value="UniProtKB-KW"/>
</dbReference>